<dbReference type="EMBL" id="BMIY01000006">
    <property type="protein sequence ID" value="GGG60250.1"/>
    <property type="molecule type" value="Genomic_DNA"/>
</dbReference>
<evidence type="ECO:0000313" key="1">
    <source>
        <dbReference type="EMBL" id="GGG60250.1"/>
    </source>
</evidence>
<accession>A0A917LWQ3</accession>
<comment type="caution">
    <text evidence="1">The sequence shown here is derived from an EMBL/GenBank/DDBJ whole genome shotgun (WGS) entry which is preliminary data.</text>
</comment>
<keyword evidence="2" id="KW-1185">Reference proteome</keyword>
<proteinExistence type="predicted"/>
<organism evidence="1 2">
    <name type="scientific">Pseudohongiella nitratireducens</name>
    <dbReference type="NCBI Taxonomy" id="1768907"/>
    <lineage>
        <taxon>Bacteria</taxon>
        <taxon>Pseudomonadati</taxon>
        <taxon>Pseudomonadota</taxon>
        <taxon>Gammaproteobacteria</taxon>
        <taxon>Pseudomonadales</taxon>
        <taxon>Pseudohongiellaceae</taxon>
        <taxon>Pseudohongiella</taxon>
    </lineage>
</organism>
<sequence>MGYWDKGLGDTMPTIEVDGQRIDSKDSESILIYPAHEQKDAWLQSWSVLGPHNCFEQSLERMLEEFGTYFVLLPAKKIRAYVKLLSKASDSQVRYGFVQYSSNPLDRSLTVKDISFSYQKEFRFYVGECRKDEIESKTLQLKGLGKMLLEAASLKLTSPSGEIRYCSLGRKEVVTA</sequence>
<reference evidence="1" key="2">
    <citation type="submission" date="2020-09" db="EMBL/GenBank/DDBJ databases">
        <authorList>
            <person name="Sun Q."/>
            <person name="Zhou Y."/>
        </authorList>
    </citation>
    <scope>NUCLEOTIDE SEQUENCE</scope>
    <source>
        <strain evidence="1">CGMCC 1.15425</strain>
    </source>
</reference>
<dbReference type="AlphaFoldDB" id="A0A917LWQ3"/>
<name>A0A917LWQ3_9GAMM</name>
<protein>
    <submittedName>
        <fullName evidence="1">Uncharacterized protein</fullName>
    </submittedName>
</protein>
<gene>
    <name evidence="1" type="ORF">GCM10011403_16990</name>
</gene>
<reference evidence="1" key="1">
    <citation type="journal article" date="2014" name="Int. J. Syst. Evol. Microbiol.">
        <title>Complete genome sequence of Corynebacterium casei LMG S-19264T (=DSM 44701T), isolated from a smear-ripened cheese.</title>
        <authorList>
            <consortium name="US DOE Joint Genome Institute (JGI-PGF)"/>
            <person name="Walter F."/>
            <person name="Albersmeier A."/>
            <person name="Kalinowski J."/>
            <person name="Ruckert C."/>
        </authorList>
    </citation>
    <scope>NUCLEOTIDE SEQUENCE</scope>
    <source>
        <strain evidence="1">CGMCC 1.15425</strain>
    </source>
</reference>
<dbReference type="Proteomes" id="UP000627715">
    <property type="component" value="Unassembled WGS sequence"/>
</dbReference>
<evidence type="ECO:0000313" key="2">
    <source>
        <dbReference type="Proteomes" id="UP000627715"/>
    </source>
</evidence>